<keyword evidence="2" id="KW-1185">Reference proteome</keyword>
<dbReference type="AlphaFoldDB" id="A0A397SNJ8"/>
<name>A0A397SNJ8_9GLOM</name>
<evidence type="ECO:0000313" key="2">
    <source>
        <dbReference type="Proteomes" id="UP000265703"/>
    </source>
</evidence>
<proteinExistence type="predicted"/>
<comment type="caution">
    <text evidence="1">The sequence shown here is derived from an EMBL/GenBank/DDBJ whole genome shotgun (WGS) entry which is preliminary data.</text>
</comment>
<evidence type="ECO:0000313" key="1">
    <source>
        <dbReference type="EMBL" id="RIA87780.1"/>
    </source>
</evidence>
<reference evidence="1 2" key="1">
    <citation type="submission" date="2018-06" db="EMBL/GenBank/DDBJ databases">
        <title>Comparative genomics reveals the genomic features of Rhizophagus irregularis, R. cerebriforme, R. diaphanum and Gigaspora rosea, and their symbiotic lifestyle signature.</title>
        <authorList>
            <person name="Morin E."/>
            <person name="San Clemente H."/>
            <person name="Chen E.C.H."/>
            <person name="De La Providencia I."/>
            <person name="Hainaut M."/>
            <person name="Kuo A."/>
            <person name="Kohler A."/>
            <person name="Murat C."/>
            <person name="Tang N."/>
            <person name="Roy S."/>
            <person name="Loubradou J."/>
            <person name="Henrissat B."/>
            <person name="Grigoriev I.V."/>
            <person name="Corradi N."/>
            <person name="Roux C."/>
            <person name="Martin F.M."/>
        </authorList>
    </citation>
    <scope>NUCLEOTIDE SEQUENCE [LARGE SCALE GENOMIC DNA]</scope>
    <source>
        <strain evidence="1 2">DAOM 227022</strain>
    </source>
</reference>
<gene>
    <name evidence="1" type="ORF">C1645_827307</name>
</gene>
<sequence>MKVNSGHKAAICAISWSPHFRNLLVSGGGHLDYQIFLVYHMSGIINDLK</sequence>
<dbReference type="Proteomes" id="UP000265703">
    <property type="component" value="Unassembled WGS sequence"/>
</dbReference>
<organism evidence="1 2">
    <name type="scientific">Glomus cerebriforme</name>
    <dbReference type="NCBI Taxonomy" id="658196"/>
    <lineage>
        <taxon>Eukaryota</taxon>
        <taxon>Fungi</taxon>
        <taxon>Fungi incertae sedis</taxon>
        <taxon>Mucoromycota</taxon>
        <taxon>Glomeromycotina</taxon>
        <taxon>Glomeromycetes</taxon>
        <taxon>Glomerales</taxon>
        <taxon>Glomeraceae</taxon>
        <taxon>Glomus</taxon>
    </lineage>
</organism>
<protein>
    <recommendedName>
        <fullName evidence="3">Anaphase-promoting complex subunit 4 WD40 domain-containing protein</fullName>
    </recommendedName>
</protein>
<dbReference type="EMBL" id="QKYT01000293">
    <property type="protein sequence ID" value="RIA87780.1"/>
    <property type="molecule type" value="Genomic_DNA"/>
</dbReference>
<evidence type="ECO:0008006" key="3">
    <source>
        <dbReference type="Google" id="ProtNLM"/>
    </source>
</evidence>
<accession>A0A397SNJ8</accession>